<gene>
    <name evidence="3" type="ORF">SAMN04488087_0699</name>
</gene>
<keyword evidence="2" id="KW-1133">Transmembrane helix</keyword>
<organism evidence="3 4">
    <name type="scientific">Rhodothermus profundi</name>
    <dbReference type="NCBI Taxonomy" id="633813"/>
    <lineage>
        <taxon>Bacteria</taxon>
        <taxon>Pseudomonadati</taxon>
        <taxon>Rhodothermota</taxon>
        <taxon>Rhodothermia</taxon>
        <taxon>Rhodothermales</taxon>
        <taxon>Rhodothermaceae</taxon>
        <taxon>Rhodothermus</taxon>
    </lineage>
</organism>
<evidence type="ECO:0000313" key="3">
    <source>
        <dbReference type="EMBL" id="SHK21835.1"/>
    </source>
</evidence>
<feature type="transmembrane region" description="Helical" evidence="2">
    <location>
        <begin position="6"/>
        <end position="30"/>
    </location>
</feature>
<keyword evidence="2" id="KW-0812">Transmembrane</keyword>
<evidence type="ECO:0000256" key="1">
    <source>
        <dbReference type="SAM" id="MobiDB-lite"/>
    </source>
</evidence>
<keyword evidence="2" id="KW-0472">Membrane</keyword>
<dbReference type="RefSeq" id="WP_072714535.1">
    <property type="nucleotide sequence ID" value="NZ_FRAU01000001.1"/>
</dbReference>
<dbReference type="Proteomes" id="UP000185812">
    <property type="component" value="Unassembled WGS sequence"/>
</dbReference>
<protein>
    <submittedName>
        <fullName evidence="3">Uncharacterized protein</fullName>
    </submittedName>
</protein>
<evidence type="ECO:0000256" key="2">
    <source>
        <dbReference type="SAM" id="Phobius"/>
    </source>
</evidence>
<sequence length="69" mass="7790">MDYYTLVILGALIGFLVLAALLLVPVYRFLQREDEAAHRFTVEYLRRQQTAHPNGTDDEASSEPPATQP</sequence>
<keyword evidence="4" id="KW-1185">Reference proteome</keyword>
<proteinExistence type="predicted"/>
<accession>A0A1M6QNT9</accession>
<dbReference type="OrthoDB" id="9957752at2"/>
<dbReference type="EMBL" id="FRAU01000001">
    <property type="protein sequence ID" value="SHK21835.1"/>
    <property type="molecule type" value="Genomic_DNA"/>
</dbReference>
<feature type="region of interest" description="Disordered" evidence="1">
    <location>
        <begin position="47"/>
        <end position="69"/>
    </location>
</feature>
<name>A0A1M6QNT9_9BACT</name>
<dbReference type="AlphaFoldDB" id="A0A1M6QNT9"/>
<evidence type="ECO:0000313" key="4">
    <source>
        <dbReference type="Proteomes" id="UP000185812"/>
    </source>
</evidence>
<reference evidence="4" key="1">
    <citation type="submission" date="2016-11" db="EMBL/GenBank/DDBJ databases">
        <authorList>
            <person name="Varghese N."/>
            <person name="Submissions S."/>
        </authorList>
    </citation>
    <scope>NUCLEOTIDE SEQUENCE [LARGE SCALE GENOMIC DNA]</scope>
    <source>
        <strain evidence="4">DSM 22212</strain>
    </source>
</reference>